<evidence type="ECO:0000313" key="7">
    <source>
        <dbReference type="EMBL" id="NIK87365.1"/>
    </source>
</evidence>
<protein>
    <submittedName>
        <fullName evidence="7">Uncharacterized membrane protein YgdD (TMEM256/DUF423 family)</fullName>
    </submittedName>
</protein>
<reference evidence="7 8" key="1">
    <citation type="submission" date="2020-03" db="EMBL/GenBank/DDBJ databases">
        <title>Genomic Encyclopedia of Type Strains, Phase IV (KMG-IV): sequencing the most valuable type-strain genomes for metagenomic binning, comparative biology and taxonomic classification.</title>
        <authorList>
            <person name="Goeker M."/>
        </authorList>
    </citation>
    <scope>NUCLEOTIDE SEQUENCE [LARGE SCALE GENOMIC DNA]</scope>
    <source>
        <strain evidence="7 8">DSM 19867</strain>
    </source>
</reference>
<evidence type="ECO:0000256" key="3">
    <source>
        <dbReference type="ARBA" id="ARBA00022692"/>
    </source>
</evidence>
<proteinExistence type="inferred from homology"/>
<dbReference type="RefSeq" id="WP_167080911.1">
    <property type="nucleotide sequence ID" value="NZ_BAAADC010000001.1"/>
</dbReference>
<evidence type="ECO:0000256" key="6">
    <source>
        <dbReference type="SAM" id="Phobius"/>
    </source>
</evidence>
<organism evidence="7 8">
    <name type="scientific">Rhizomicrobium palustre</name>
    <dbReference type="NCBI Taxonomy" id="189966"/>
    <lineage>
        <taxon>Bacteria</taxon>
        <taxon>Pseudomonadati</taxon>
        <taxon>Pseudomonadota</taxon>
        <taxon>Alphaproteobacteria</taxon>
        <taxon>Micropepsales</taxon>
        <taxon>Micropepsaceae</taxon>
        <taxon>Rhizomicrobium</taxon>
    </lineage>
</organism>
<feature type="transmembrane region" description="Helical" evidence="6">
    <location>
        <begin position="71"/>
        <end position="91"/>
    </location>
</feature>
<evidence type="ECO:0000313" key="8">
    <source>
        <dbReference type="Proteomes" id="UP000570514"/>
    </source>
</evidence>
<name>A0A846MVW5_9PROT</name>
<evidence type="ECO:0000256" key="4">
    <source>
        <dbReference type="ARBA" id="ARBA00022989"/>
    </source>
</evidence>
<dbReference type="Pfam" id="PF04241">
    <property type="entry name" value="DUF423"/>
    <property type="match status" value="1"/>
</dbReference>
<keyword evidence="3 6" id="KW-0812">Transmembrane</keyword>
<keyword evidence="4 6" id="KW-1133">Transmembrane helix</keyword>
<feature type="transmembrane region" description="Helical" evidence="6">
    <location>
        <begin position="97"/>
        <end position="118"/>
    </location>
</feature>
<keyword evidence="8" id="KW-1185">Reference proteome</keyword>
<comment type="caution">
    <text evidence="7">The sequence shown here is derived from an EMBL/GenBank/DDBJ whole genome shotgun (WGS) entry which is preliminary data.</text>
</comment>
<evidence type="ECO:0000256" key="1">
    <source>
        <dbReference type="ARBA" id="ARBA00004141"/>
    </source>
</evidence>
<gene>
    <name evidence="7" type="ORF">FHS83_000683</name>
</gene>
<evidence type="ECO:0000256" key="5">
    <source>
        <dbReference type="ARBA" id="ARBA00023136"/>
    </source>
</evidence>
<dbReference type="EMBL" id="JAASRM010000001">
    <property type="protein sequence ID" value="NIK87365.1"/>
    <property type="molecule type" value="Genomic_DNA"/>
</dbReference>
<sequence length="122" mass="12677">MSARRWLAIAAANGFIGVAAGAFAAHALKQSLSSDLLEVFKTGAQYQLIHALALGLAALTPENKPIRLARWLFLGGIVLFSGSLYALALSGMHKLGIITPFGGVAFLAGWAMLAAGALKRGE</sequence>
<dbReference type="Proteomes" id="UP000570514">
    <property type="component" value="Unassembled WGS sequence"/>
</dbReference>
<dbReference type="PANTHER" id="PTHR43461:SF1">
    <property type="entry name" value="TRANSMEMBRANE PROTEIN 256"/>
    <property type="match status" value="1"/>
</dbReference>
<dbReference type="InterPro" id="IPR006696">
    <property type="entry name" value="DUF423"/>
</dbReference>
<keyword evidence="5 6" id="KW-0472">Membrane</keyword>
<comment type="subcellular location">
    <subcellularLocation>
        <location evidence="1">Membrane</location>
        <topology evidence="1">Multi-pass membrane protein</topology>
    </subcellularLocation>
</comment>
<accession>A0A846MVW5</accession>
<dbReference type="AlphaFoldDB" id="A0A846MVW5"/>
<dbReference type="GO" id="GO:0005886">
    <property type="term" value="C:plasma membrane"/>
    <property type="evidence" value="ECO:0007669"/>
    <property type="project" value="TreeGrafter"/>
</dbReference>
<comment type="similarity">
    <text evidence="2">Belongs to the UPF0382 family.</text>
</comment>
<dbReference type="PANTHER" id="PTHR43461">
    <property type="entry name" value="TRANSMEMBRANE PROTEIN 256"/>
    <property type="match status" value="1"/>
</dbReference>
<evidence type="ECO:0000256" key="2">
    <source>
        <dbReference type="ARBA" id="ARBA00009694"/>
    </source>
</evidence>
<feature type="transmembrane region" description="Helical" evidence="6">
    <location>
        <begin position="43"/>
        <end position="59"/>
    </location>
</feature>